<dbReference type="Proteomes" id="UP000628854">
    <property type="component" value="Unassembled WGS sequence"/>
</dbReference>
<dbReference type="PROSITE" id="PS51257">
    <property type="entry name" value="PROKAR_LIPOPROTEIN"/>
    <property type="match status" value="1"/>
</dbReference>
<dbReference type="EMBL" id="BMKF01000001">
    <property type="protein sequence ID" value="GGB58194.1"/>
    <property type="molecule type" value="Genomic_DNA"/>
</dbReference>
<evidence type="ECO:0000313" key="1">
    <source>
        <dbReference type="EMBL" id="GGB58194.1"/>
    </source>
</evidence>
<dbReference type="RefSeq" id="WP_084393901.1">
    <property type="nucleotide sequence ID" value="NZ_BMKF01000001.1"/>
</dbReference>
<protein>
    <recommendedName>
        <fullName evidence="3">Lipoprotein</fullName>
    </recommendedName>
</protein>
<reference evidence="2" key="1">
    <citation type="journal article" date="2019" name="Int. J. Syst. Evol. Microbiol.">
        <title>The Global Catalogue of Microorganisms (GCM) 10K type strain sequencing project: providing services to taxonomists for standard genome sequencing and annotation.</title>
        <authorList>
            <consortium name="The Broad Institute Genomics Platform"/>
            <consortium name="The Broad Institute Genome Sequencing Center for Infectious Disease"/>
            <person name="Wu L."/>
            <person name="Ma J."/>
        </authorList>
    </citation>
    <scope>NUCLEOTIDE SEQUENCE [LARGE SCALE GENOMIC DNA]</scope>
    <source>
        <strain evidence="2">CGMCC 1.15928</strain>
    </source>
</reference>
<gene>
    <name evidence="1" type="ORF">GCM10011503_03250</name>
</gene>
<evidence type="ECO:0008006" key="3">
    <source>
        <dbReference type="Google" id="ProtNLM"/>
    </source>
</evidence>
<proteinExistence type="predicted"/>
<keyword evidence="2" id="KW-1185">Reference proteome</keyword>
<organism evidence="1 2">
    <name type="scientific">Henriciella pelagia</name>
    <dbReference type="NCBI Taxonomy" id="1977912"/>
    <lineage>
        <taxon>Bacteria</taxon>
        <taxon>Pseudomonadati</taxon>
        <taxon>Pseudomonadota</taxon>
        <taxon>Alphaproteobacteria</taxon>
        <taxon>Hyphomonadales</taxon>
        <taxon>Hyphomonadaceae</taxon>
        <taxon>Henriciella</taxon>
    </lineage>
</organism>
<comment type="caution">
    <text evidence="1">The sequence shown here is derived from an EMBL/GenBank/DDBJ whole genome shotgun (WGS) entry which is preliminary data.</text>
</comment>
<evidence type="ECO:0000313" key="2">
    <source>
        <dbReference type="Proteomes" id="UP000628854"/>
    </source>
</evidence>
<name>A0ABQ1J5X2_9PROT</name>
<accession>A0ABQ1J5X2</accession>
<sequence>MKFAQSVLIAGVVALGACSSGGEKPGEAAPVQVDPSTLLPARNVVPTGGLGPQQLLSKECGLFLWNKTDASQLIFFQKAQSGSATMKIGAQTVTVSQTRNTGEIFGQFLTDQGFVGPAGEQVLVSIVPGDELNGGQRVQSGRLTITTGERWTTVIPVLGVRACQP</sequence>